<dbReference type="Proteomes" id="UP000230069">
    <property type="component" value="Unassembled WGS sequence"/>
</dbReference>
<keyword evidence="2" id="KW-0341">Growth regulation</keyword>
<gene>
    <name evidence="4" type="ORF">AQUCO_00300460v1</name>
</gene>
<proteinExistence type="predicted"/>
<accession>A0A2G5EZ02</accession>
<evidence type="ECO:0000313" key="5">
    <source>
        <dbReference type="Proteomes" id="UP000230069"/>
    </source>
</evidence>
<dbReference type="InterPro" id="IPR007930">
    <property type="entry name" value="DUF724"/>
</dbReference>
<keyword evidence="3" id="KW-0175">Coiled coil</keyword>
<evidence type="ECO:0000256" key="1">
    <source>
        <dbReference type="ARBA" id="ARBA00022448"/>
    </source>
</evidence>
<reference evidence="4 5" key="1">
    <citation type="submission" date="2017-09" db="EMBL/GenBank/DDBJ databases">
        <title>WGS assembly of Aquilegia coerulea Goldsmith.</title>
        <authorList>
            <person name="Hodges S."/>
            <person name="Kramer E."/>
            <person name="Nordborg M."/>
            <person name="Tomkins J."/>
            <person name="Borevitz J."/>
            <person name="Derieg N."/>
            <person name="Yan J."/>
            <person name="Mihaltcheva S."/>
            <person name="Hayes R.D."/>
            <person name="Rokhsar D."/>
        </authorList>
    </citation>
    <scope>NUCLEOTIDE SEQUENCE [LARGE SCALE GENOMIC DNA]</scope>
    <source>
        <strain evidence="5">cv. Goldsmith</strain>
    </source>
</reference>
<dbReference type="Pfam" id="PF05266">
    <property type="entry name" value="DUF724"/>
    <property type="match status" value="1"/>
</dbReference>
<protein>
    <recommendedName>
        <fullName evidence="6">DUF724 domain-containing protein</fullName>
    </recommendedName>
</protein>
<dbReference type="OrthoDB" id="687110at2759"/>
<feature type="coiled-coil region" evidence="3">
    <location>
        <begin position="218"/>
        <end position="280"/>
    </location>
</feature>
<name>A0A2G5EZ02_AQUCA</name>
<evidence type="ECO:0008006" key="6">
    <source>
        <dbReference type="Google" id="ProtNLM"/>
    </source>
</evidence>
<evidence type="ECO:0000313" key="4">
    <source>
        <dbReference type="EMBL" id="PIA60950.1"/>
    </source>
</evidence>
<dbReference type="EMBL" id="KZ305020">
    <property type="protein sequence ID" value="PIA60950.1"/>
    <property type="molecule type" value="Genomic_DNA"/>
</dbReference>
<dbReference type="InParanoid" id="A0A2G5EZ02"/>
<sequence>MNKTPSIEIAEVVQIDCTSGRTDIIVTETLSSIEDLQPLSMCSEDLSCPAKKDNSVAPDNELASHPNMPVTSREVSMWGQEVHNSSYVSKCSMSHKHCNKAVEEVPYRTGMHENRGEVTLENRNLPFVKSYSFWENLDSRDVIHFQRPHFRPLLESDEWLCEGQALGYMLSFVDIVESISKARFNVPKSDLQKILKALVDLKPFGFNVHPVCARVEELLGVQDKVVQLDEKLKEIEGKLIKETYVEESQNSEVNEVNNELLKLQESINELNNEQEKVIMELQTKGSSIVEMQKRFHEIKNDIYAVNLDFDRVAAAPW</sequence>
<keyword evidence="5" id="KW-1185">Reference proteome</keyword>
<evidence type="ECO:0000256" key="2">
    <source>
        <dbReference type="ARBA" id="ARBA00022604"/>
    </source>
</evidence>
<dbReference type="AlphaFoldDB" id="A0A2G5EZ02"/>
<keyword evidence="1" id="KW-0813">Transport</keyword>
<evidence type="ECO:0000256" key="3">
    <source>
        <dbReference type="SAM" id="Coils"/>
    </source>
</evidence>
<organism evidence="4 5">
    <name type="scientific">Aquilegia coerulea</name>
    <name type="common">Rocky mountain columbine</name>
    <dbReference type="NCBI Taxonomy" id="218851"/>
    <lineage>
        <taxon>Eukaryota</taxon>
        <taxon>Viridiplantae</taxon>
        <taxon>Streptophyta</taxon>
        <taxon>Embryophyta</taxon>
        <taxon>Tracheophyta</taxon>
        <taxon>Spermatophyta</taxon>
        <taxon>Magnoliopsida</taxon>
        <taxon>Ranunculales</taxon>
        <taxon>Ranunculaceae</taxon>
        <taxon>Thalictroideae</taxon>
        <taxon>Aquilegia</taxon>
    </lineage>
</organism>